<dbReference type="Proteomes" id="UP000504607">
    <property type="component" value="Chromosome 10"/>
</dbReference>
<dbReference type="Pfam" id="PF01535">
    <property type="entry name" value="PPR"/>
    <property type="match status" value="3"/>
</dbReference>
<dbReference type="Pfam" id="PF20431">
    <property type="entry name" value="E_motif"/>
    <property type="match status" value="1"/>
</dbReference>
<evidence type="ECO:0000256" key="1">
    <source>
        <dbReference type="ARBA" id="ARBA00022737"/>
    </source>
</evidence>
<gene>
    <name evidence="4" type="primary">LOC105052604</name>
</gene>
<dbReference type="Gene3D" id="1.25.40.10">
    <property type="entry name" value="Tetratricopeptide repeat domain"/>
    <property type="match status" value="4"/>
</dbReference>
<feature type="repeat" description="PPR" evidence="2">
    <location>
        <begin position="337"/>
        <end position="371"/>
    </location>
</feature>
<dbReference type="PANTHER" id="PTHR47926">
    <property type="entry name" value="PENTATRICOPEPTIDE REPEAT-CONTAINING PROTEIN"/>
    <property type="match status" value="1"/>
</dbReference>
<proteinExistence type="predicted"/>
<feature type="repeat" description="PPR" evidence="2">
    <location>
        <begin position="143"/>
        <end position="177"/>
    </location>
</feature>
<dbReference type="SUPFAM" id="SSF48452">
    <property type="entry name" value="TPR-like"/>
    <property type="match status" value="1"/>
</dbReference>
<feature type="repeat" description="PPR" evidence="2">
    <location>
        <begin position="205"/>
        <end position="235"/>
    </location>
</feature>
<dbReference type="Pfam" id="PF20430">
    <property type="entry name" value="Eplus_motif"/>
    <property type="match status" value="1"/>
</dbReference>
<evidence type="ECO:0000256" key="2">
    <source>
        <dbReference type="PROSITE-ProRule" id="PRU00708"/>
    </source>
</evidence>
<dbReference type="InterPro" id="IPR046960">
    <property type="entry name" value="PPR_At4g14850-like_plant"/>
</dbReference>
<evidence type="ECO:0000313" key="3">
    <source>
        <dbReference type="Proteomes" id="UP000504607"/>
    </source>
</evidence>
<dbReference type="InterPro" id="IPR011990">
    <property type="entry name" value="TPR-like_helical_dom_sf"/>
</dbReference>
<accession>A0A6I9RTA6</accession>
<dbReference type="KEGG" id="egu:105052604"/>
<name>A0A6I9RTA6_ELAGV</name>
<dbReference type="RefSeq" id="XP_010931765.2">
    <property type="nucleotide sequence ID" value="XM_010933463.3"/>
</dbReference>
<feature type="repeat" description="PPR" evidence="2">
    <location>
        <begin position="178"/>
        <end position="204"/>
    </location>
</feature>
<dbReference type="Pfam" id="PF13041">
    <property type="entry name" value="PPR_2"/>
    <property type="match status" value="3"/>
</dbReference>
<evidence type="ECO:0000313" key="4">
    <source>
        <dbReference type="RefSeq" id="XP_010931765.2"/>
    </source>
</evidence>
<keyword evidence="3" id="KW-1185">Reference proteome</keyword>
<dbReference type="FunFam" id="1.25.40.10:FF:000184">
    <property type="entry name" value="Pentatricopeptide repeat-containing protein, chloroplastic"/>
    <property type="match status" value="1"/>
</dbReference>
<dbReference type="PANTHER" id="PTHR47926:SF436">
    <property type="entry name" value="PENTATRICOPEPTIDE REPEAT-CONTAINING PROTEIN ELI1, CHLOROPLASTIC-LIKE ISOFORM X2"/>
    <property type="match status" value="1"/>
</dbReference>
<dbReference type="GO" id="GO:0003723">
    <property type="term" value="F:RNA binding"/>
    <property type="evidence" value="ECO:0007669"/>
    <property type="project" value="InterPro"/>
</dbReference>
<feature type="repeat" description="PPR" evidence="2">
    <location>
        <begin position="236"/>
        <end position="270"/>
    </location>
</feature>
<dbReference type="OrthoDB" id="185373at2759"/>
<reference evidence="4" key="1">
    <citation type="submission" date="2025-08" db="UniProtKB">
        <authorList>
            <consortium name="RefSeq"/>
        </authorList>
    </citation>
    <scope>IDENTIFICATION</scope>
</reference>
<dbReference type="InterPro" id="IPR002885">
    <property type="entry name" value="PPR_rpt"/>
</dbReference>
<dbReference type="PROSITE" id="PS51375">
    <property type="entry name" value="PPR"/>
    <property type="match status" value="6"/>
</dbReference>
<dbReference type="InParanoid" id="A0A6I9RTA6"/>
<dbReference type="FunFam" id="1.25.40.10:FF:000348">
    <property type="entry name" value="Pentatricopeptide repeat-containing protein chloroplastic"/>
    <property type="match status" value="1"/>
</dbReference>
<dbReference type="NCBIfam" id="TIGR00756">
    <property type="entry name" value="PPR"/>
    <property type="match status" value="5"/>
</dbReference>
<dbReference type="AlphaFoldDB" id="A0A6I9RTA6"/>
<feature type="repeat" description="PPR" evidence="2">
    <location>
        <begin position="42"/>
        <end position="76"/>
    </location>
</feature>
<dbReference type="InterPro" id="IPR046849">
    <property type="entry name" value="E2_motif"/>
</dbReference>
<dbReference type="InterPro" id="IPR046848">
    <property type="entry name" value="E_motif"/>
</dbReference>
<dbReference type="GO" id="GO:0009451">
    <property type="term" value="P:RNA modification"/>
    <property type="evidence" value="ECO:0007669"/>
    <property type="project" value="InterPro"/>
</dbReference>
<keyword evidence="1" id="KW-0677">Repeat</keyword>
<sequence length="590" mass="65658">MLRNHLFQDPFAAAKLVEFATTFPQGSLHYAHKLFSQIPHPTIFSWNTLIRGFANSPSPVPSLQLFRRLLSSSSRPNSYTFPFLLKACTRLSALDAGEQLHSFMIKAGADRDIFSINGLIHMYTTCQRVDLGHRVFNTSKELDIVSWNAMLSGCINCGLFNRAQQLFDEMPERGIVSWNAMINGYARSGDIKTALELFDQMPEQNVDSWNTLIAGHVKCGRLDMARKLFDQMPIKNVVSWSAMISGYAQGDCPNEALALFEKMKELGMRPNLAAIVSMLSACSQLGALEQGRQVHAYIERNKMKMDPIIGTALIDMYAKCGCIDKAFEVFDALVPKDVFSWTAMITGLAVNGHGMKALELFAQMELDGIRPNEVTFIGVLCACSHGGLVELAEGYFDSMRATYGLEPTIEHYGCMVDALGRAGLLEEAVSLLQAVPPNAVLWGSLLGACWIHGNAEVAEYVIDHLIKLKPEDGGVYVLLSNIYATRGRWDEARRTRMLMESKRLEKIPGCSSIEVCGIVHNFRVRDRSHPKTFEIYQMLDEIGVELKLAGCQPITTPVLFDIEEEHAVAHHSQFIMTAFFVAGKKNVKAL</sequence>
<organism evidence="3 4">
    <name type="scientific">Elaeis guineensis var. tenera</name>
    <name type="common">Oil palm</name>
    <dbReference type="NCBI Taxonomy" id="51953"/>
    <lineage>
        <taxon>Eukaryota</taxon>
        <taxon>Viridiplantae</taxon>
        <taxon>Streptophyta</taxon>
        <taxon>Embryophyta</taxon>
        <taxon>Tracheophyta</taxon>
        <taxon>Spermatophyta</taxon>
        <taxon>Magnoliopsida</taxon>
        <taxon>Liliopsida</taxon>
        <taxon>Arecaceae</taxon>
        <taxon>Arecoideae</taxon>
        <taxon>Cocoseae</taxon>
        <taxon>Elaeidinae</taxon>
        <taxon>Elaeis</taxon>
    </lineage>
</organism>
<protein>
    <submittedName>
        <fullName evidence="4">Pentatricopeptide repeat-containing protein At1g08070, chloroplastic</fullName>
    </submittedName>
</protein>